<protein>
    <submittedName>
        <fullName evidence="2">Uncharacterized protein</fullName>
    </submittedName>
</protein>
<name>A0A135TW96_9PEZI</name>
<dbReference type="AlphaFoldDB" id="A0A135TW96"/>
<accession>A0A135TW96</accession>
<dbReference type="EMBL" id="JEMN01001005">
    <property type="protein sequence ID" value="KXH52393.1"/>
    <property type="molecule type" value="Genomic_DNA"/>
</dbReference>
<feature type="region of interest" description="Disordered" evidence="1">
    <location>
        <begin position="275"/>
        <end position="301"/>
    </location>
</feature>
<evidence type="ECO:0000256" key="1">
    <source>
        <dbReference type="SAM" id="MobiDB-lite"/>
    </source>
</evidence>
<sequence length="528" mass="59874">MNADYATVTKPKSALTRNISTPLPYPFPAAIPPKAARTLMEKPKSGWPAGSTRKNLPPWDRSIDVVYHKYRRGQAVPDKAIEFERSVAMFFADHQRTQQQEPTSPYLRLPAVARFQICQHLIDDHKSDMPICLNDGRFVREVWTDDEYTSLAAAMRPLQPYLEVSFALRADMLIAFLMEERFHITLSPFVGPYLNPLATLWCNKYGHFMQQVIVELDLTRLGFGPGKEACKLRAGTVNMDDLIRAFVRGQLKRKNHSTLKSLVLLCRRFWGERPSDHLPPGSRPASEQNNQGTSTEPEQVFAPKRSSYGADFSYCPDEFLRICEPFVRLNGLVDSMRLCGFSNGYTHSLLRRIFPVPERSEDVKHHTYRVAPSSVWPRIPGQKSWVDKGHGKFQLDDHSRQYLRGLCLPEGAVMLTRPYENLSTGRMSVGYASRSIEETSKNGDARERPDSRTQLIGRVSQESVATDEANLEHRMQVLVHRMRRSLSKREVDAGSPASATSAWAMSGWSSRESEGSWLEDGTISRATI</sequence>
<dbReference type="Proteomes" id="UP000070054">
    <property type="component" value="Unassembled WGS sequence"/>
</dbReference>
<organism evidence="2 3">
    <name type="scientific">Colletotrichum nymphaeae SA-01</name>
    <dbReference type="NCBI Taxonomy" id="1460502"/>
    <lineage>
        <taxon>Eukaryota</taxon>
        <taxon>Fungi</taxon>
        <taxon>Dikarya</taxon>
        <taxon>Ascomycota</taxon>
        <taxon>Pezizomycotina</taxon>
        <taxon>Sordariomycetes</taxon>
        <taxon>Hypocreomycetidae</taxon>
        <taxon>Glomerellales</taxon>
        <taxon>Glomerellaceae</taxon>
        <taxon>Colletotrichum</taxon>
        <taxon>Colletotrichum acutatum species complex</taxon>
    </lineage>
</organism>
<proteinExistence type="predicted"/>
<gene>
    <name evidence="2" type="ORF">CNYM01_03456</name>
</gene>
<comment type="caution">
    <text evidence="2">The sequence shown here is derived from an EMBL/GenBank/DDBJ whole genome shotgun (WGS) entry which is preliminary data.</text>
</comment>
<reference evidence="2 3" key="1">
    <citation type="submission" date="2014-02" db="EMBL/GenBank/DDBJ databases">
        <title>The genome sequence of Colletotrichum nymphaeae SA-01.</title>
        <authorList>
            <person name="Baroncelli R."/>
            <person name="Thon M.R."/>
        </authorList>
    </citation>
    <scope>NUCLEOTIDE SEQUENCE [LARGE SCALE GENOMIC DNA]</scope>
    <source>
        <strain evidence="2 3">SA-01</strain>
    </source>
</reference>
<evidence type="ECO:0000313" key="3">
    <source>
        <dbReference type="Proteomes" id="UP000070054"/>
    </source>
</evidence>
<dbReference type="OrthoDB" id="4776573at2759"/>
<keyword evidence="3" id="KW-1185">Reference proteome</keyword>
<evidence type="ECO:0000313" key="2">
    <source>
        <dbReference type="EMBL" id="KXH52393.1"/>
    </source>
</evidence>
<feature type="compositionally biased region" description="Polar residues" evidence="1">
    <location>
        <begin position="285"/>
        <end position="297"/>
    </location>
</feature>